<comment type="subcellular location">
    <subcellularLocation>
        <location evidence="1">Cell membrane</location>
        <topology evidence="1">Multi-pass membrane protein</topology>
    </subcellularLocation>
</comment>
<dbReference type="GO" id="GO:0097367">
    <property type="term" value="F:carbohydrate derivative binding"/>
    <property type="evidence" value="ECO:0007669"/>
    <property type="project" value="InterPro"/>
</dbReference>
<sequence length="231" mass="25386">MSRRLRIWEKFPMDRKTFISKVNGLDSLTSEEVLIAQYFMKHYTMLPFAKIDELCKQIGVGKATLGRFLQRLGFSGFLEFKKQVSNELALTLTTPVERYEGARQADQGQSVLESHAKEIMSNMAKTFSSLSESDFDLAIVYMQNPRGKLYVVGSASSEALANYFYLLTTAAHVAMPMQLAAGLMRSASPVAGVVIACAGVANVSPIELAKRTMIPMLGGLLSVLVCSQVLI</sequence>
<evidence type="ECO:0000313" key="8">
    <source>
        <dbReference type="EMBL" id="SFQ01911.1"/>
    </source>
</evidence>
<gene>
    <name evidence="8" type="ORF">SAMN03084138_03819</name>
</gene>
<proteinExistence type="predicted"/>
<dbReference type="GO" id="GO:0003700">
    <property type="term" value="F:DNA-binding transcription factor activity"/>
    <property type="evidence" value="ECO:0007669"/>
    <property type="project" value="InterPro"/>
</dbReference>
<evidence type="ECO:0000256" key="1">
    <source>
        <dbReference type="ARBA" id="ARBA00004651"/>
    </source>
</evidence>
<dbReference type="Pfam" id="PF03606">
    <property type="entry name" value="DcuC"/>
    <property type="match status" value="1"/>
</dbReference>
<dbReference type="EMBL" id="FOWR01000035">
    <property type="protein sequence ID" value="SFQ01911.1"/>
    <property type="molecule type" value="Genomic_DNA"/>
</dbReference>
<dbReference type="GO" id="GO:0005886">
    <property type="term" value="C:plasma membrane"/>
    <property type="evidence" value="ECO:0007669"/>
    <property type="project" value="UniProtKB-SubCell"/>
</dbReference>
<evidence type="ECO:0000256" key="3">
    <source>
        <dbReference type="ARBA" id="ARBA00022692"/>
    </source>
</evidence>
<dbReference type="InterPro" id="IPR018385">
    <property type="entry name" value="C4_dicarb_anaerob_car-like"/>
</dbReference>
<dbReference type="PROSITE" id="PS51071">
    <property type="entry name" value="HTH_RPIR"/>
    <property type="match status" value="1"/>
</dbReference>
<dbReference type="InterPro" id="IPR000281">
    <property type="entry name" value="HTH_RpiR"/>
</dbReference>
<dbReference type="GO" id="GO:0003677">
    <property type="term" value="F:DNA binding"/>
    <property type="evidence" value="ECO:0007669"/>
    <property type="project" value="InterPro"/>
</dbReference>
<feature type="domain" description="HTH rpiR-type" evidence="7">
    <location>
        <begin position="15"/>
        <end position="91"/>
    </location>
</feature>
<organism evidence="8 9">
    <name type="scientific">Enterovibrio norvegicus DSM 15893</name>
    <dbReference type="NCBI Taxonomy" id="1121869"/>
    <lineage>
        <taxon>Bacteria</taxon>
        <taxon>Pseudomonadati</taxon>
        <taxon>Pseudomonadota</taxon>
        <taxon>Gammaproteobacteria</taxon>
        <taxon>Vibrionales</taxon>
        <taxon>Vibrionaceae</taxon>
        <taxon>Enterovibrio</taxon>
    </lineage>
</organism>
<feature type="transmembrane region" description="Helical" evidence="6">
    <location>
        <begin position="149"/>
        <end position="167"/>
    </location>
</feature>
<name>A0A1I5V369_9GAMM</name>
<dbReference type="PANTHER" id="PTHR30514">
    <property type="entry name" value="GLUCOKINASE"/>
    <property type="match status" value="1"/>
</dbReference>
<dbReference type="AlphaFoldDB" id="A0A1I5V369"/>
<dbReference type="STRING" id="1121869.SAMN03084138_03819"/>
<dbReference type="InterPro" id="IPR009057">
    <property type="entry name" value="Homeodomain-like_sf"/>
</dbReference>
<dbReference type="InterPro" id="IPR036388">
    <property type="entry name" value="WH-like_DNA-bd_sf"/>
</dbReference>
<evidence type="ECO:0000259" key="7">
    <source>
        <dbReference type="PROSITE" id="PS51071"/>
    </source>
</evidence>
<keyword evidence="5 6" id="KW-0472">Membrane</keyword>
<dbReference type="Pfam" id="PF01418">
    <property type="entry name" value="HTH_6"/>
    <property type="match status" value="1"/>
</dbReference>
<keyword evidence="4 6" id="KW-1133">Transmembrane helix</keyword>
<dbReference type="SUPFAM" id="SSF46689">
    <property type="entry name" value="Homeodomain-like"/>
    <property type="match status" value="1"/>
</dbReference>
<dbReference type="InterPro" id="IPR047640">
    <property type="entry name" value="RpiR-like"/>
</dbReference>
<accession>A0A1I5V369</accession>
<feature type="transmembrane region" description="Helical" evidence="6">
    <location>
        <begin position="179"/>
        <end position="201"/>
    </location>
</feature>
<protein>
    <submittedName>
        <fullName evidence="8">Transcriptional regulator, RpiR family</fullName>
    </submittedName>
</protein>
<dbReference type="Proteomes" id="UP000182692">
    <property type="component" value="Unassembled WGS sequence"/>
</dbReference>
<evidence type="ECO:0000256" key="6">
    <source>
        <dbReference type="SAM" id="Phobius"/>
    </source>
</evidence>
<reference evidence="8 9" key="1">
    <citation type="submission" date="2016-10" db="EMBL/GenBank/DDBJ databases">
        <authorList>
            <person name="de Groot N.N."/>
        </authorList>
    </citation>
    <scope>NUCLEOTIDE SEQUENCE [LARGE SCALE GENOMIC DNA]</scope>
    <source>
        <strain evidence="8 9">DSM 15893</strain>
    </source>
</reference>
<dbReference type="Gene3D" id="1.10.10.10">
    <property type="entry name" value="Winged helix-like DNA-binding domain superfamily/Winged helix DNA-binding domain"/>
    <property type="match status" value="1"/>
</dbReference>
<keyword evidence="2" id="KW-1003">Cell membrane</keyword>
<evidence type="ECO:0000313" key="9">
    <source>
        <dbReference type="Proteomes" id="UP000182692"/>
    </source>
</evidence>
<evidence type="ECO:0000256" key="5">
    <source>
        <dbReference type="ARBA" id="ARBA00023136"/>
    </source>
</evidence>
<evidence type="ECO:0000256" key="4">
    <source>
        <dbReference type="ARBA" id="ARBA00022989"/>
    </source>
</evidence>
<evidence type="ECO:0000256" key="2">
    <source>
        <dbReference type="ARBA" id="ARBA00022475"/>
    </source>
</evidence>
<keyword evidence="3 6" id="KW-0812">Transmembrane</keyword>